<dbReference type="Pfam" id="PF26215">
    <property type="entry name" value="HTH_animal"/>
    <property type="match status" value="1"/>
</dbReference>
<dbReference type="CDD" id="cd10442">
    <property type="entry name" value="GIY-YIG_PLEs"/>
    <property type="match status" value="1"/>
</dbReference>
<gene>
    <name evidence="2" type="ORF">XELAEV_18021356mg</name>
</gene>
<reference evidence="3" key="1">
    <citation type="journal article" date="2016" name="Nature">
        <title>Genome evolution in the allotetraploid frog Xenopus laevis.</title>
        <authorList>
            <person name="Session A.M."/>
            <person name="Uno Y."/>
            <person name="Kwon T."/>
            <person name="Chapman J.A."/>
            <person name="Toyoda A."/>
            <person name="Takahashi S."/>
            <person name="Fukui A."/>
            <person name="Hikosaka A."/>
            <person name="Suzuki A."/>
            <person name="Kondo M."/>
            <person name="van Heeringen S.J."/>
            <person name="Quigley I."/>
            <person name="Heinz S."/>
            <person name="Ogino H."/>
            <person name="Ochi H."/>
            <person name="Hellsten U."/>
            <person name="Lyons J.B."/>
            <person name="Simakov O."/>
            <person name="Putnam N."/>
            <person name="Stites J."/>
            <person name="Kuroki Y."/>
            <person name="Tanaka T."/>
            <person name="Michiue T."/>
            <person name="Watanabe M."/>
            <person name="Bogdanovic O."/>
            <person name="Lister R."/>
            <person name="Georgiou G."/>
            <person name="Paranjpe S.S."/>
            <person name="van Kruijsbergen I."/>
            <person name="Shu S."/>
            <person name="Carlson J."/>
            <person name="Kinoshita T."/>
            <person name="Ohta Y."/>
            <person name="Mawaribuchi S."/>
            <person name="Jenkins J."/>
            <person name="Grimwood J."/>
            <person name="Schmutz J."/>
            <person name="Mitros T."/>
            <person name="Mozaffari S.V."/>
            <person name="Suzuki Y."/>
            <person name="Haramoto Y."/>
            <person name="Yamamoto T.S."/>
            <person name="Takagi C."/>
            <person name="Heald R."/>
            <person name="Miller K."/>
            <person name="Haudenschild C."/>
            <person name="Kitzman J."/>
            <person name="Nakayama T."/>
            <person name="Izutsu Y."/>
            <person name="Robert J."/>
            <person name="Fortriede J."/>
            <person name="Burns K."/>
            <person name="Lotay V."/>
            <person name="Karimi K."/>
            <person name="Yasuoka Y."/>
            <person name="Dichmann D.S."/>
            <person name="Flajnik M.F."/>
            <person name="Houston D.W."/>
            <person name="Shendure J."/>
            <person name="DuPasquier L."/>
            <person name="Vize P.D."/>
            <person name="Zorn A.M."/>
            <person name="Ito M."/>
            <person name="Marcotte E.M."/>
            <person name="Wallingford J.B."/>
            <person name="Ito Y."/>
            <person name="Asashima M."/>
            <person name="Ueno N."/>
            <person name="Matsuda Y."/>
            <person name="Veenstra G.J."/>
            <person name="Fujiyama A."/>
            <person name="Harland R.M."/>
            <person name="Taira M."/>
            <person name="Rokhsar D.S."/>
        </authorList>
    </citation>
    <scope>NUCLEOTIDE SEQUENCE [LARGE SCALE GENOMIC DNA]</scope>
    <source>
        <strain evidence="3">J</strain>
    </source>
</reference>
<dbReference type="Gene3D" id="3.40.1440.10">
    <property type="entry name" value="GIY-YIG endonuclease"/>
    <property type="match status" value="1"/>
</dbReference>
<evidence type="ECO:0000313" key="2">
    <source>
        <dbReference type="EMBL" id="OCT87659.1"/>
    </source>
</evidence>
<evidence type="ECO:0000313" key="3">
    <source>
        <dbReference type="Proteomes" id="UP000694892"/>
    </source>
</evidence>
<dbReference type="Proteomes" id="UP000694892">
    <property type="component" value="Chromosome 3S"/>
</dbReference>
<dbReference type="OMA" id="NDECEGY"/>
<proteinExistence type="predicted"/>
<dbReference type="PANTHER" id="PTHR21301">
    <property type="entry name" value="REVERSE TRANSCRIPTASE"/>
    <property type="match status" value="1"/>
</dbReference>
<dbReference type="AlphaFoldDB" id="A0A974D939"/>
<protein>
    <recommendedName>
        <fullName evidence="1">Helix-turn-helix domain-containing protein</fullName>
    </recommendedName>
</protein>
<accession>A0A974D939</accession>
<dbReference type="EMBL" id="CM004471">
    <property type="protein sequence ID" value="OCT87659.1"/>
    <property type="molecule type" value="Genomic_DNA"/>
</dbReference>
<evidence type="ECO:0000259" key="1">
    <source>
        <dbReference type="Pfam" id="PF26215"/>
    </source>
</evidence>
<dbReference type="InterPro" id="IPR035901">
    <property type="entry name" value="GIY-YIG_endonuc_sf"/>
</dbReference>
<dbReference type="PANTHER" id="PTHR21301:SF13">
    <property type="match status" value="1"/>
</dbReference>
<sequence>MIFSYLVYSNYSEQVKNFILEAIWYLLTHNFFLFGKQHYLQRRGTAMGACFAPTYANLYMGWWEENHVFGGSDPNLERVILFRRYIDDLLFIWAGNKDSFQGFVESLTNEELNLKFTSTFNTESIVYLDLLISTKEQEIVTTIYSKLCTGNSLLRADSCHPGHLNKGIPRGQFLRLRRNCSSEDKFLEESCKLRDKFLEKNYNMQILQAEFERALNIDRKELLRSRKRGRRMERETKKEQLTLSMQYSAQFNRIKNIVNKFLPVLQVDRDYKQILDAGIRVVARRAPTIGSVLAPSLYQKETNNTTWLQSIGSYKCGGPRCVTCTVLKKSTQFTSSVTQETYQIRNYINCNTQSVIYLLTCMKCSKQYVGCTMRRLKERIREHLNLVSTGNASSPVSRHFKECNNSNTKLLMAQGIERVTLGPRGGDLQAKLLKAEVRWIFKLQTRQPQGLNSVFDINCYFK</sequence>
<feature type="domain" description="Helix-turn-helix" evidence="1">
    <location>
        <begin position="153"/>
        <end position="208"/>
    </location>
</feature>
<name>A0A974D939_XENLA</name>
<dbReference type="InterPro" id="IPR058912">
    <property type="entry name" value="HTH_animal"/>
</dbReference>
<organism evidence="2 3">
    <name type="scientific">Xenopus laevis</name>
    <name type="common">African clawed frog</name>
    <dbReference type="NCBI Taxonomy" id="8355"/>
    <lineage>
        <taxon>Eukaryota</taxon>
        <taxon>Metazoa</taxon>
        <taxon>Chordata</taxon>
        <taxon>Craniata</taxon>
        <taxon>Vertebrata</taxon>
        <taxon>Euteleostomi</taxon>
        <taxon>Amphibia</taxon>
        <taxon>Batrachia</taxon>
        <taxon>Anura</taxon>
        <taxon>Pipoidea</taxon>
        <taxon>Pipidae</taxon>
        <taxon>Xenopodinae</taxon>
        <taxon>Xenopus</taxon>
        <taxon>Xenopus</taxon>
    </lineage>
</organism>